<gene>
    <name evidence="2" type="ORF">Bca52824_021760</name>
</gene>
<organism evidence="2 3">
    <name type="scientific">Brassica carinata</name>
    <name type="common">Ethiopian mustard</name>
    <name type="synonym">Abyssinian cabbage</name>
    <dbReference type="NCBI Taxonomy" id="52824"/>
    <lineage>
        <taxon>Eukaryota</taxon>
        <taxon>Viridiplantae</taxon>
        <taxon>Streptophyta</taxon>
        <taxon>Embryophyta</taxon>
        <taxon>Tracheophyta</taxon>
        <taxon>Spermatophyta</taxon>
        <taxon>Magnoliopsida</taxon>
        <taxon>eudicotyledons</taxon>
        <taxon>Gunneridae</taxon>
        <taxon>Pentapetalae</taxon>
        <taxon>rosids</taxon>
        <taxon>malvids</taxon>
        <taxon>Brassicales</taxon>
        <taxon>Brassicaceae</taxon>
        <taxon>Brassiceae</taxon>
        <taxon>Brassica</taxon>
    </lineage>
</organism>
<comment type="caution">
    <text evidence="2">The sequence shown here is derived from an EMBL/GenBank/DDBJ whole genome shotgun (WGS) entry which is preliminary data.</text>
</comment>
<sequence>MPDWVLVLILTRGCDGVLLLSSCGSVRLDEISAVNEARRLCYGDEDTGYDLGINLCMDGLVIRRRSGLVEDALRGKNLGVEPKLYGFVMG</sequence>
<protein>
    <submittedName>
        <fullName evidence="2">Uncharacterized protein</fullName>
    </submittedName>
</protein>
<feature type="chain" id="PRO_5036446610" evidence="1">
    <location>
        <begin position="17"/>
        <end position="90"/>
    </location>
</feature>
<dbReference type="EMBL" id="JAAMPC010000005">
    <property type="protein sequence ID" value="KAG2310203.1"/>
    <property type="molecule type" value="Genomic_DNA"/>
</dbReference>
<keyword evidence="3" id="KW-1185">Reference proteome</keyword>
<proteinExistence type="predicted"/>
<name>A0A8X7VEX2_BRACI</name>
<reference evidence="2 3" key="1">
    <citation type="submission" date="2020-02" db="EMBL/GenBank/DDBJ databases">
        <authorList>
            <person name="Ma Q."/>
            <person name="Huang Y."/>
            <person name="Song X."/>
            <person name="Pei D."/>
        </authorList>
    </citation>
    <scope>NUCLEOTIDE SEQUENCE [LARGE SCALE GENOMIC DNA]</scope>
    <source>
        <strain evidence="2">Sxm20200214</strain>
        <tissue evidence="2">Leaf</tissue>
    </source>
</reference>
<evidence type="ECO:0000313" key="2">
    <source>
        <dbReference type="EMBL" id="KAG2310203.1"/>
    </source>
</evidence>
<dbReference type="AlphaFoldDB" id="A0A8X7VEX2"/>
<evidence type="ECO:0000313" key="3">
    <source>
        <dbReference type="Proteomes" id="UP000886595"/>
    </source>
</evidence>
<feature type="signal peptide" evidence="1">
    <location>
        <begin position="1"/>
        <end position="16"/>
    </location>
</feature>
<keyword evidence="1" id="KW-0732">Signal</keyword>
<dbReference type="Proteomes" id="UP000886595">
    <property type="component" value="Unassembled WGS sequence"/>
</dbReference>
<evidence type="ECO:0000256" key="1">
    <source>
        <dbReference type="SAM" id="SignalP"/>
    </source>
</evidence>
<accession>A0A8X7VEX2</accession>